<accession>A0A934QFY5</accession>
<dbReference type="GO" id="GO:0006631">
    <property type="term" value="P:fatty acid metabolic process"/>
    <property type="evidence" value="ECO:0007669"/>
    <property type="project" value="TreeGrafter"/>
</dbReference>
<evidence type="ECO:0000259" key="1">
    <source>
        <dbReference type="Pfam" id="PF00326"/>
    </source>
</evidence>
<reference evidence="2" key="1">
    <citation type="submission" date="2017-08" db="EMBL/GenBank/DDBJ databases">
        <authorList>
            <person name="Imhoff J.F."/>
            <person name="Rahn T."/>
            <person name="Kuenzel S."/>
            <person name="Neulinger S.C."/>
        </authorList>
    </citation>
    <scope>NUCLEOTIDE SEQUENCE</scope>
    <source>
        <strain evidence="2">DSM 9154</strain>
    </source>
</reference>
<sequence length="254" mass="28082">MTLKIVRHLIPEVAIAYAPPGDGPFPALLVLHGSEGGASGWSHRTAVLLAAHGFCAMPFAYSRDGNAWNAGNIRDVPIDRTVDALQALRDHELAAHRVGLFGASRGAEHALLMASLMLRDGVNMPPDAIAVHSPADVVCGAFDARRWRDRGDPGWQVWDPGERAWTWRGRSDDLLPTTPIEIERYGGPLFISHGTADTMWSVEMTRRLEARLIAAGRKPEVHYFEGEDHLLSTPAENLFHTRLIDFFTRNLSPR</sequence>
<dbReference type="Proteomes" id="UP000778970">
    <property type="component" value="Unassembled WGS sequence"/>
</dbReference>
<dbReference type="EMBL" id="NRRE01000007">
    <property type="protein sequence ID" value="MBK1695790.1"/>
    <property type="molecule type" value="Genomic_DNA"/>
</dbReference>
<evidence type="ECO:0000313" key="2">
    <source>
        <dbReference type="EMBL" id="MBK1695790.1"/>
    </source>
</evidence>
<feature type="domain" description="Peptidase S9 prolyl oligopeptidase catalytic" evidence="1">
    <location>
        <begin position="139"/>
        <end position="251"/>
    </location>
</feature>
<dbReference type="GO" id="GO:0006508">
    <property type="term" value="P:proteolysis"/>
    <property type="evidence" value="ECO:0007669"/>
    <property type="project" value="InterPro"/>
</dbReference>
<protein>
    <submittedName>
        <fullName evidence="2">Thioesterase</fullName>
    </submittedName>
</protein>
<dbReference type="RefSeq" id="WP_037255863.1">
    <property type="nucleotide sequence ID" value="NZ_NRRE01000007.1"/>
</dbReference>
<keyword evidence="3" id="KW-1185">Reference proteome</keyword>
<proteinExistence type="predicted"/>
<evidence type="ECO:0000313" key="3">
    <source>
        <dbReference type="Proteomes" id="UP000778970"/>
    </source>
</evidence>
<reference evidence="2" key="2">
    <citation type="journal article" date="2020" name="Microorganisms">
        <title>Osmotic Adaptation and Compatible Solute Biosynthesis of Phototrophic Bacteria as Revealed from Genome Analyses.</title>
        <authorList>
            <person name="Imhoff J.F."/>
            <person name="Rahn T."/>
            <person name="Kunzel S."/>
            <person name="Keller A."/>
            <person name="Neulinger S.C."/>
        </authorList>
    </citation>
    <scope>NUCLEOTIDE SEQUENCE</scope>
    <source>
        <strain evidence="2">DSM 9154</strain>
    </source>
</reference>
<dbReference type="InterPro" id="IPR029058">
    <property type="entry name" value="AB_hydrolase_fold"/>
</dbReference>
<dbReference type="GO" id="GO:0006637">
    <property type="term" value="P:acyl-CoA metabolic process"/>
    <property type="evidence" value="ECO:0007669"/>
    <property type="project" value="TreeGrafter"/>
</dbReference>
<dbReference type="SUPFAM" id="SSF53474">
    <property type="entry name" value="alpha/beta-Hydrolases"/>
    <property type="match status" value="1"/>
</dbReference>
<dbReference type="GO" id="GO:0008236">
    <property type="term" value="F:serine-type peptidase activity"/>
    <property type="evidence" value="ECO:0007669"/>
    <property type="project" value="InterPro"/>
</dbReference>
<name>A0A934QFY5_9PROT</name>
<dbReference type="PANTHER" id="PTHR10824:SF4">
    <property type="entry name" value="ACYL-COENZYME A THIOESTERASE 1-LIKE"/>
    <property type="match status" value="1"/>
</dbReference>
<dbReference type="PANTHER" id="PTHR10824">
    <property type="entry name" value="ACYL-COENZYME A THIOESTERASE-RELATED"/>
    <property type="match status" value="1"/>
</dbReference>
<organism evidence="2 3">
    <name type="scientific">Rhodovibrio salinarum</name>
    <dbReference type="NCBI Taxonomy" id="1087"/>
    <lineage>
        <taxon>Bacteria</taxon>
        <taxon>Pseudomonadati</taxon>
        <taxon>Pseudomonadota</taxon>
        <taxon>Alphaproteobacteria</taxon>
        <taxon>Rhodospirillales</taxon>
        <taxon>Rhodovibrionaceae</taxon>
        <taxon>Rhodovibrio</taxon>
    </lineage>
</organism>
<dbReference type="AlphaFoldDB" id="A0A934QFY5"/>
<dbReference type="InterPro" id="IPR001375">
    <property type="entry name" value="Peptidase_S9_cat"/>
</dbReference>
<dbReference type="Gene3D" id="3.40.50.1820">
    <property type="entry name" value="alpha/beta hydrolase"/>
    <property type="match status" value="1"/>
</dbReference>
<gene>
    <name evidence="2" type="ORF">CKO21_00840</name>
</gene>
<dbReference type="GO" id="GO:0047617">
    <property type="term" value="F:fatty acyl-CoA hydrolase activity"/>
    <property type="evidence" value="ECO:0007669"/>
    <property type="project" value="TreeGrafter"/>
</dbReference>
<comment type="caution">
    <text evidence="2">The sequence shown here is derived from an EMBL/GenBank/DDBJ whole genome shotgun (WGS) entry which is preliminary data.</text>
</comment>
<dbReference type="Pfam" id="PF00326">
    <property type="entry name" value="Peptidase_S9"/>
    <property type="match status" value="1"/>
</dbReference>